<reference evidence="2" key="1">
    <citation type="journal article" date="2017" name="Nature">
        <title>The sunflower genome provides insights into oil metabolism, flowering and Asterid evolution.</title>
        <authorList>
            <person name="Badouin H."/>
            <person name="Gouzy J."/>
            <person name="Grassa C.J."/>
            <person name="Murat F."/>
            <person name="Staton S.E."/>
            <person name="Cottret L."/>
            <person name="Lelandais-Briere C."/>
            <person name="Owens G.L."/>
            <person name="Carrere S."/>
            <person name="Mayjonade B."/>
            <person name="Legrand L."/>
            <person name="Gill N."/>
            <person name="Kane N.C."/>
            <person name="Bowers J.E."/>
            <person name="Hubner S."/>
            <person name="Bellec A."/>
            <person name="Berard A."/>
            <person name="Berges H."/>
            <person name="Blanchet N."/>
            <person name="Boniface M.C."/>
            <person name="Brunel D."/>
            <person name="Catrice O."/>
            <person name="Chaidir N."/>
            <person name="Claudel C."/>
            <person name="Donnadieu C."/>
            <person name="Faraut T."/>
            <person name="Fievet G."/>
            <person name="Helmstetter N."/>
            <person name="King M."/>
            <person name="Knapp S.J."/>
            <person name="Lai Z."/>
            <person name="Le Paslier M.C."/>
            <person name="Lippi Y."/>
            <person name="Lorenzon L."/>
            <person name="Mandel J.R."/>
            <person name="Marage G."/>
            <person name="Marchand G."/>
            <person name="Marquand E."/>
            <person name="Bret-Mestries E."/>
            <person name="Morien E."/>
            <person name="Nambeesan S."/>
            <person name="Nguyen T."/>
            <person name="Pegot-Espagnet P."/>
            <person name="Pouilly N."/>
            <person name="Raftis F."/>
            <person name="Sallet E."/>
            <person name="Schiex T."/>
            <person name="Thomas J."/>
            <person name="Vandecasteele C."/>
            <person name="Vares D."/>
            <person name="Vear F."/>
            <person name="Vautrin S."/>
            <person name="Crespi M."/>
            <person name="Mangin B."/>
            <person name="Burke J.M."/>
            <person name="Salse J."/>
            <person name="Munos S."/>
            <person name="Vincourt P."/>
            <person name="Rieseberg L.H."/>
            <person name="Langlade N.B."/>
        </authorList>
    </citation>
    <scope>NUCLEOTIDE SEQUENCE</scope>
    <source>
        <tissue evidence="2">Leaves</tissue>
    </source>
</reference>
<keyword evidence="1" id="KW-0812">Transmembrane</keyword>
<reference evidence="2" key="2">
    <citation type="submission" date="2020-06" db="EMBL/GenBank/DDBJ databases">
        <title>Helianthus annuus Genome sequencing and assembly Release 2.</title>
        <authorList>
            <person name="Gouzy J."/>
            <person name="Langlade N."/>
            <person name="Munos S."/>
        </authorList>
    </citation>
    <scope>NUCLEOTIDE SEQUENCE</scope>
    <source>
        <tissue evidence="2">Leaves</tissue>
    </source>
</reference>
<dbReference type="Proteomes" id="UP000215914">
    <property type="component" value="Unassembled WGS sequence"/>
</dbReference>
<keyword evidence="1" id="KW-0472">Membrane</keyword>
<gene>
    <name evidence="2" type="ORF">HanXRQr2_Chr17g0782761</name>
</gene>
<proteinExistence type="predicted"/>
<sequence>MCHSSTRMPFHFHVWLCPMVLNFPLLMHCCHVALNWGLVLLHMSRVCFTILFPLI</sequence>
<dbReference type="Gramene" id="mRNA:HanXRQr2_Chr17g0782761">
    <property type="protein sequence ID" value="CDS:HanXRQr2_Chr17g0782761.1"/>
    <property type="gene ID" value="HanXRQr2_Chr17g0782761"/>
</dbReference>
<keyword evidence="1" id="KW-1133">Transmembrane helix</keyword>
<name>A0A9K3GSY9_HELAN</name>
<keyword evidence="3" id="KW-1185">Reference proteome</keyword>
<evidence type="ECO:0000256" key="1">
    <source>
        <dbReference type="SAM" id="Phobius"/>
    </source>
</evidence>
<dbReference type="EMBL" id="MNCJ02000332">
    <property type="protein sequence ID" value="KAF5753673.1"/>
    <property type="molecule type" value="Genomic_DNA"/>
</dbReference>
<organism evidence="2 3">
    <name type="scientific">Helianthus annuus</name>
    <name type="common">Common sunflower</name>
    <dbReference type="NCBI Taxonomy" id="4232"/>
    <lineage>
        <taxon>Eukaryota</taxon>
        <taxon>Viridiplantae</taxon>
        <taxon>Streptophyta</taxon>
        <taxon>Embryophyta</taxon>
        <taxon>Tracheophyta</taxon>
        <taxon>Spermatophyta</taxon>
        <taxon>Magnoliopsida</taxon>
        <taxon>eudicotyledons</taxon>
        <taxon>Gunneridae</taxon>
        <taxon>Pentapetalae</taxon>
        <taxon>asterids</taxon>
        <taxon>campanulids</taxon>
        <taxon>Asterales</taxon>
        <taxon>Asteraceae</taxon>
        <taxon>Asteroideae</taxon>
        <taxon>Heliantheae alliance</taxon>
        <taxon>Heliantheae</taxon>
        <taxon>Helianthus</taxon>
    </lineage>
</organism>
<evidence type="ECO:0000313" key="2">
    <source>
        <dbReference type="EMBL" id="KAF5753673.1"/>
    </source>
</evidence>
<dbReference type="AlphaFoldDB" id="A0A9K3GSY9"/>
<feature type="transmembrane region" description="Helical" evidence="1">
    <location>
        <begin position="12"/>
        <end position="34"/>
    </location>
</feature>
<evidence type="ECO:0000313" key="3">
    <source>
        <dbReference type="Proteomes" id="UP000215914"/>
    </source>
</evidence>
<protein>
    <submittedName>
        <fullName evidence="2">Uncharacterized protein</fullName>
    </submittedName>
</protein>
<accession>A0A9K3GSY9</accession>
<comment type="caution">
    <text evidence="2">The sequence shown here is derived from an EMBL/GenBank/DDBJ whole genome shotgun (WGS) entry which is preliminary data.</text>
</comment>